<dbReference type="InterPro" id="IPR013022">
    <property type="entry name" value="Xyl_isomerase-like_TIM-brl"/>
</dbReference>
<feature type="domain" description="Xylose isomerase-like TIM barrel" evidence="1">
    <location>
        <begin position="95"/>
        <end position="317"/>
    </location>
</feature>
<organism evidence="2 3">
    <name type="scientific">Methylovulum psychrotolerans</name>
    <dbReference type="NCBI Taxonomy" id="1704499"/>
    <lineage>
        <taxon>Bacteria</taxon>
        <taxon>Pseudomonadati</taxon>
        <taxon>Pseudomonadota</taxon>
        <taxon>Gammaproteobacteria</taxon>
        <taxon>Methylococcales</taxon>
        <taxon>Methylococcaceae</taxon>
        <taxon>Methylovulum</taxon>
    </lineage>
</organism>
<dbReference type="PANTHER" id="PTHR12110:SF41">
    <property type="entry name" value="INOSOSE DEHYDRATASE"/>
    <property type="match status" value="1"/>
</dbReference>
<accession>A0A1Z4C553</accession>
<evidence type="ECO:0000313" key="3">
    <source>
        <dbReference type="Proteomes" id="UP000197019"/>
    </source>
</evidence>
<protein>
    <submittedName>
        <fullName evidence="2">Myo-inosose-2 dehydratase</fullName>
    </submittedName>
</protein>
<evidence type="ECO:0000259" key="1">
    <source>
        <dbReference type="Pfam" id="PF01261"/>
    </source>
</evidence>
<dbReference type="Gene3D" id="3.20.20.150">
    <property type="entry name" value="Divalent-metal-dependent TIM barrel enzymes"/>
    <property type="match status" value="1"/>
</dbReference>
<evidence type="ECO:0000313" key="2">
    <source>
        <dbReference type="EMBL" id="ASF48683.1"/>
    </source>
</evidence>
<dbReference type="SUPFAM" id="SSF51658">
    <property type="entry name" value="Xylose isomerase-like"/>
    <property type="match status" value="1"/>
</dbReference>
<dbReference type="PANTHER" id="PTHR12110">
    <property type="entry name" value="HYDROXYPYRUVATE ISOMERASE"/>
    <property type="match status" value="1"/>
</dbReference>
<keyword evidence="3" id="KW-1185">Reference proteome</keyword>
<dbReference type="InterPro" id="IPR036237">
    <property type="entry name" value="Xyl_isomerase-like_sf"/>
</dbReference>
<dbReference type="NCBIfam" id="TIGR04379">
    <property type="entry name" value="myo_inos_iolE"/>
    <property type="match status" value="1"/>
</dbReference>
<dbReference type="OrthoDB" id="9804047at2"/>
<sequence length="330" mass="35800">MVGGMVLASPAAVAESAYAKAKITAPTTKTLFDPSKVFLGITPTGWVNDDDPTIDDDIGFKQIVSEMALAGFQGSSVGHKYPTDTKVLTDELNLRGLKISEPWVGTYYTIKAMDEQTLETFKKQMAFIKTMGGTDIVVAELGNAVHQQPVAVLPNKPEFTDAQWKALLDGLNMLGALAEKEGMRLCYHPHVGTGVEKAPDIDRLMAGTDPKYVHLLLDTGHLFYAGVDPLAIATKYASRIKHVHLKNIRKSVLDSSVASNSSFLDSIRAGVFTVPGDSAGAINFKPILETLAAANYQGWLVVEAEQDPKKANPLVYAQMARQYLRETIGF</sequence>
<gene>
    <name evidence="2" type="primary">iolE</name>
    <name evidence="2" type="ORF">CEK71_08020</name>
</gene>
<dbReference type="InterPro" id="IPR030823">
    <property type="entry name" value="IolE/MocC"/>
</dbReference>
<name>A0A1Z4C553_9GAMM</name>
<proteinExistence type="predicted"/>
<reference evidence="2 3" key="1">
    <citation type="submission" date="2017-06" db="EMBL/GenBank/DDBJ databases">
        <title>Genome Sequencing of the methanotroph Methylovulum psychrotolerants str. HV10-M2 isolated from a high-altitude environment.</title>
        <authorList>
            <person name="Mateos-Rivera A."/>
        </authorList>
    </citation>
    <scope>NUCLEOTIDE SEQUENCE [LARGE SCALE GENOMIC DNA]</scope>
    <source>
        <strain evidence="2 3">HV10_M2</strain>
    </source>
</reference>
<dbReference type="Pfam" id="PF01261">
    <property type="entry name" value="AP_endonuc_2"/>
    <property type="match status" value="1"/>
</dbReference>
<dbReference type="EMBL" id="CP022129">
    <property type="protein sequence ID" value="ASF48683.1"/>
    <property type="molecule type" value="Genomic_DNA"/>
</dbReference>
<dbReference type="AlphaFoldDB" id="A0A1Z4C553"/>
<dbReference type="Proteomes" id="UP000197019">
    <property type="component" value="Chromosome"/>
</dbReference>
<dbReference type="KEGG" id="mpsy:CEK71_08020"/>
<dbReference type="InterPro" id="IPR050312">
    <property type="entry name" value="IolE/XylAMocC-like"/>
</dbReference>